<accession>A0A4Y8ZNL1</accession>
<evidence type="ECO:0000313" key="4">
    <source>
        <dbReference type="Proteomes" id="UP000298213"/>
    </source>
</evidence>
<dbReference type="Proteomes" id="UP000298213">
    <property type="component" value="Unassembled WGS sequence"/>
</dbReference>
<dbReference type="OrthoDB" id="9787760at2"/>
<reference evidence="3 4" key="1">
    <citation type="submission" date="2019-03" db="EMBL/GenBank/DDBJ databases">
        <title>Genome sequence of Sphingomonas sp. 17J27-24.</title>
        <authorList>
            <person name="Kim M."/>
            <person name="Maeng S."/>
            <person name="Sathiyaraj S."/>
        </authorList>
    </citation>
    <scope>NUCLEOTIDE SEQUENCE [LARGE SCALE GENOMIC DNA]</scope>
    <source>
        <strain evidence="3 4">17J27-24</strain>
    </source>
</reference>
<evidence type="ECO:0000256" key="1">
    <source>
        <dbReference type="SAM" id="MobiDB-lite"/>
    </source>
</evidence>
<evidence type="ECO:0000259" key="2">
    <source>
        <dbReference type="Pfam" id="PF12770"/>
    </source>
</evidence>
<comment type="caution">
    <text evidence="3">The sequence shown here is derived from an EMBL/GenBank/DDBJ whole genome shotgun (WGS) entry which is preliminary data.</text>
</comment>
<proteinExistence type="predicted"/>
<feature type="domain" description="CHAT" evidence="2">
    <location>
        <begin position="53"/>
        <end position="395"/>
    </location>
</feature>
<protein>
    <submittedName>
        <fullName evidence="3">CHAT domain-containing protein</fullName>
    </submittedName>
</protein>
<evidence type="ECO:0000313" key="3">
    <source>
        <dbReference type="EMBL" id="TFI57600.1"/>
    </source>
</evidence>
<dbReference type="InterPro" id="IPR024983">
    <property type="entry name" value="CHAT_dom"/>
</dbReference>
<keyword evidence="4" id="KW-1185">Reference proteome</keyword>
<dbReference type="EMBL" id="SPDV01000028">
    <property type="protein sequence ID" value="TFI57600.1"/>
    <property type="molecule type" value="Genomic_DNA"/>
</dbReference>
<dbReference type="AlphaFoldDB" id="A0A4Y8ZNL1"/>
<name>A0A4Y8ZNL1_9SPHN</name>
<feature type="region of interest" description="Disordered" evidence="1">
    <location>
        <begin position="143"/>
        <end position="164"/>
    </location>
</feature>
<dbReference type="Pfam" id="PF12770">
    <property type="entry name" value="CHAT"/>
    <property type="match status" value="1"/>
</dbReference>
<organism evidence="3 4">
    <name type="scientific">Sphingomonas parva</name>
    <dbReference type="NCBI Taxonomy" id="2555898"/>
    <lineage>
        <taxon>Bacteria</taxon>
        <taxon>Pseudomonadati</taxon>
        <taxon>Pseudomonadota</taxon>
        <taxon>Alphaproteobacteria</taxon>
        <taxon>Sphingomonadales</taxon>
        <taxon>Sphingomonadaceae</taxon>
        <taxon>Sphingomonas</taxon>
    </lineage>
</organism>
<gene>
    <name evidence="3" type="ORF">E2493_13825</name>
</gene>
<sequence>MRSAMFGIAIGRDRTMIYRLPASLSTIENLAAAVQMSARSDDEGVLRPFDVAASERLFRSVAGPAAAMVAGATRLIYNPAGPLRQLPASIFVTDRGSVDAYAQQQFKADYSRVQFLGRKVETSTALSPRAFLRGRKELAPSTAPRPFLGLGENAPPQPASATTASRAMPFDCSVSYGLWADTLARRKPISADEIGIAANALGVADSRIVGPRFSDANLAHGDAADDLAQYQVLHFATHGIPEMPVNVDQCTMHLPPALITTLTAPPSDAPIVSDGLLSFDEVARLRLNANLVVLSACDTFAGASTALARRRGIEESTPALDGLVRSFIVANARMVLATFWRVPAHSKTDELLAAFYRAGRTDSVAASLKTAQNHLMDQPRYSHPYYWGAYFLVGDGSKAMLSPTRTAAAATEPGRQGSRVLADAAAAMGGASPARP</sequence>